<sequence length="168" mass="19529">MEEQLWEAREVVAGANFKEYPALLYCWSYQDGLQDALYRIGLRRASGEYSDSHHVQALIRQYEDLENKAYDDERYEDVAYIQGYGNGLMLLLDDDEFGLSDHIPMYFFYGSQGDSALRTADEFWQALKRSRRCAPKQRAKAREIAALTPDGMVMRHLPFLPDLPDSNW</sequence>
<gene>
    <name evidence="1" type="ORF">BJY22_006809</name>
</gene>
<comment type="caution">
    <text evidence="1">The sequence shown here is derived from an EMBL/GenBank/DDBJ whole genome shotgun (WGS) entry which is preliminary data.</text>
</comment>
<dbReference type="RefSeq" id="WP_167215249.1">
    <property type="nucleotide sequence ID" value="NZ_JAASRO010000001.1"/>
</dbReference>
<name>A0A7X5VH46_9ACTN</name>
<reference evidence="1 2" key="1">
    <citation type="submission" date="2020-03" db="EMBL/GenBank/DDBJ databases">
        <title>Sequencing the genomes of 1000 actinobacteria strains.</title>
        <authorList>
            <person name="Klenk H.-P."/>
        </authorList>
    </citation>
    <scope>NUCLEOTIDE SEQUENCE [LARGE SCALE GENOMIC DNA]</scope>
    <source>
        <strain evidence="1 2">DSM 45490</strain>
    </source>
</reference>
<dbReference type="EMBL" id="JAASRO010000001">
    <property type="protein sequence ID" value="NIK61092.1"/>
    <property type="molecule type" value="Genomic_DNA"/>
</dbReference>
<dbReference type="Proteomes" id="UP000555407">
    <property type="component" value="Unassembled WGS sequence"/>
</dbReference>
<keyword evidence="2" id="KW-1185">Reference proteome</keyword>
<evidence type="ECO:0000313" key="1">
    <source>
        <dbReference type="EMBL" id="NIK61092.1"/>
    </source>
</evidence>
<evidence type="ECO:0000313" key="2">
    <source>
        <dbReference type="Proteomes" id="UP000555407"/>
    </source>
</evidence>
<proteinExistence type="predicted"/>
<organism evidence="1 2">
    <name type="scientific">Kribbella shirazensis</name>
    <dbReference type="NCBI Taxonomy" id="1105143"/>
    <lineage>
        <taxon>Bacteria</taxon>
        <taxon>Bacillati</taxon>
        <taxon>Actinomycetota</taxon>
        <taxon>Actinomycetes</taxon>
        <taxon>Propionibacteriales</taxon>
        <taxon>Kribbellaceae</taxon>
        <taxon>Kribbella</taxon>
    </lineage>
</organism>
<protein>
    <submittedName>
        <fullName evidence="1">Uncharacterized protein</fullName>
    </submittedName>
</protein>
<dbReference type="AlphaFoldDB" id="A0A7X5VH46"/>
<accession>A0A7X5VH46</accession>